<evidence type="ECO:0000256" key="3">
    <source>
        <dbReference type="ARBA" id="ARBA00043995"/>
    </source>
</evidence>
<name>A0A370DQK0_9GAMM</name>
<dbReference type="EC" id="2.4.99.24" evidence="4"/>
<evidence type="ECO:0000313" key="7">
    <source>
        <dbReference type="Proteomes" id="UP000254771"/>
    </source>
</evidence>
<evidence type="ECO:0000256" key="1">
    <source>
        <dbReference type="ARBA" id="ARBA00022676"/>
    </source>
</evidence>
<dbReference type="AlphaFoldDB" id="A0A370DQK0"/>
<evidence type="ECO:0000256" key="4">
    <source>
        <dbReference type="ARBA" id="ARBA00044042"/>
    </source>
</evidence>
<sequence length="343" mass="37562">MGSAHSPSARLLVVGPSWAGDMVMAQSLFKTLKQRSPAIAIDVLAPAWSRPLLSRMPEVDEAIDMPVGHGRLGLMDRWRLGRALRGRYAQAILLPNSLKSALVPFFARIPQRTGWLGEMRYGLLNDFRKLDKQHLTMTVQRFVALAFPADESGLLEINPPALEVQVAGVQQAMLDLGLQKGTRPLLALCPGAEFGPSKRWPEGNYGELARQRIESGWDVWLFGSEKDQPVCEAVNRVAEGRCVDLSGRTRLAQAVDLLSLADAVVSNDSGLMHVAAALNRRLVAVYGSTDPGFTPPLNRRSQIVRLGLDCSPCFKRECPLGHLDCLRKMPVAMVSKALDGLPQ</sequence>
<comment type="caution">
    <text evidence="6">The sequence shown here is derived from an EMBL/GenBank/DDBJ whole genome shotgun (WGS) entry which is preliminary data.</text>
</comment>
<reference evidence="6 7" key="1">
    <citation type="journal article" date="2018" name="ISME J.">
        <title>Endosymbiont genomes yield clues of tubeworm success.</title>
        <authorList>
            <person name="Li Y."/>
            <person name="Liles M.R."/>
            <person name="Halanych K.M."/>
        </authorList>
    </citation>
    <scope>NUCLEOTIDE SEQUENCE [LARGE SCALE GENOMIC DNA]</scope>
    <source>
        <strain evidence="6">A1462</strain>
    </source>
</reference>
<dbReference type="NCBIfam" id="TIGR02195">
    <property type="entry name" value="heptsyl_trn_II"/>
    <property type="match status" value="1"/>
</dbReference>
<dbReference type="InterPro" id="IPR002201">
    <property type="entry name" value="Glyco_trans_9"/>
</dbReference>
<evidence type="ECO:0000256" key="5">
    <source>
        <dbReference type="ARBA" id="ARBA00047503"/>
    </source>
</evidence>
<comment type="catalytic activity">
    <reaction evidence="5">
        <text>an L-alpha-D-Hep-(1-&gt;5)-[alpha-Kdo-(2-&gt;4)]-alpha-Kdo-(2-&gt;6)-lipid A + ADP-L-glycero-beta-D-manno-heptose = an L-alpha-D-Hep-(1-&gt;3)-L-alpha-D-Hep-(1-&gt;5)-[alpha-Kdo-(2-&gt;4)]-alpha-Kdo-(2-&gt;6)-lipid A + ADP + H(+)</text>
        <dbReference type="Rhea" id="RHEA:74071"/>
        <dbReference type="ChEBI" id="CHEBI:15378"/>
        <dbReference type="ChEBI" id="CHEBI:61506"/>
        <dbReference type="ChEBI" id="CHEBI:193068"/>
        <dbReference type="ChEBI" id="CHEBI:193069"/>
        <dbReference type="ChEBI" id="CHEBI:456216"/>
        <dbReference type="EC" id="2.4.99.24"/>
    </reaction>
</comment>
<protein>
    <recommendedName>
        <fullName evidence="4">lipopolysaccharide heptosyltransferase II</fullName>
        <ecNumber evidence="4">2.4.99.24</ecNumber>
    </recommendedName>
</protein>
<dbReference type="SUPFAM" id="SSF53756">
    <property type="entry name" value="UDP-Glycosyltransferase/glycogen phosphorylase"/>
    <property type="match status" value="1"/>
</dbReference>
<dbReference type="Gene3D" id="3.40.50.2000">
    <property type="entry name" value="Glycogen Phosphorylase B"/>
    <property type="match status" value="2"/>
</dbReference>
<dbReference type="PANTHER" id="PTHR30160:SF7">
    <property type="entry name" value="ADP-HEPTOSE--LPS HEPTOSYLTRANSFERASE 2"/>
    <property type="match status" value="1"/>
</dbReference>
<evidence type="ECO:0000256" key="2">
    <source>
        <dbReference type="ARBA" id="ARBA00022679"/>
    </source>
</evidence>
<dbReference type="InterPro" id="IPR051199">
    <property type="entry name" value="LPS_LOS_Heptosyltrfase"/>
</dbReference>
<organism evidence="6 7">
    <name type="scientific">endosymbiont of Escarpia spicata</name>
    <dbReference type="NCBI Taxonomy" id="2200908"/>
    <lineage>
        <taxon>Bacteria</taxon>
        <taxon>Pseudomonadati</taxon>
        <taxon>Pseudomonadota</taxon>
        <taxon>Gammaproteobacteria</taxon>
        <taxon>sulfur-oxidizing symbionts</taxon>
    </lineage>
</organism>
<dbReference type="Pfam" id="PF01075">
    <property type="entry name" value="Glyco_transf_9"/>
    <property type="match status" value="1"/>
</dbReference>
<comment type="similarity">
    <text evidence="3">Belongs to the glycosyltransferase 9 family.</text>
</comment>
<dbReference type="GO" id="GO:0009244">
    <property type="term" value="P:lipopolysaccharide core region biosynthetic process"/>
    <property type="evidence" value="ECO:0007669"/>
    <property type="project" value="TreeGrafter"/>
</dbReference>
<dbReference type="GO" id="GO:0005829">
    <property type="term" value="C:cytosol"/>
    <property type="evidence" value="ECO:0007669"/>
    <property type="project" value="TreeGrafter"/>
</dbReference>
<dbReference type="GO" id="GO:0008713">
    <property type="term" value="F:ADP-heptose-lipopolysaccharide heptosyltransferase activity"/>
    <property type="evidence" value="ECO:0007669"/>
    <property type="project" value="UniProtKB-EC"/>
</dbReference>
<dbReference type="FunFam" id="3.40.50.2000:FF:000023">
    <property type="entry name" value="ADP-heptose--LPS heptosyltransferase II"/>
    <property type="match status" value="1"/>
</dbReference>
<keyword evidence="7" id="KW-1185">Reference proteome</keyword>
<dbReference type="InterPro" id="IPR011910">
    <property type="entry name" value="RfaF"/>
</dbReference>
<dbReference type="EMBL" id="QFXE01000008">
    <property type="protein sequence ID" value="RDH86835.1"/>
    <property type="molecule type" value="Genomic_DNA"/>
</dbReference>
<dbReference type="Proteomes" id="UP000254771">
    <property type="component" value="Unassembled WGS sequence"/>
</dbReference>
<dbReference type="CDD" id="cd03789">
    <property type="entry name" value="GT9_LPS_heptosyltransferase"/>
    <property type="match status" value="1"/>
</dbReference>
<accession>A0A370DQK0</accession>
<gene>
    <name evidence="6" type="primary">waaF</name>
    <name evidence="6" type="ORF">DIZ78_08075</name>
</gene>
<evidence type="ECO:0000313" key="6">
    <source>
        <dbReference type="EMBL" id="RDH86835.1"/>
    </source>
</evidence>
<dbReference type="PANTHER" id="PTHR30160">
    <property type="entry name" value="TETRAACYLDISACCHARIDE 4'-KINASE-RELATED"/>
    <property type="match status" value="1"/>
</dbReference>
<keyword evidence="1" id="KW-0328">Glycosyltransferase</keyword>
<proteinExistence type="inferred from homology"/>
<keyword evidence="2" id="KW-0808">Transferase</keyword>